<reference evidence="1" key="2">
    <citation type="submission" date="2018-07" db="EMBL/GenBank/DDBJ databases">
        <authorList>
            <consortium name="GenomeTrakr network: Whole genome sequencing for foodborne pathogen traceback"/>
        </authorList>
    </citation>
    <scope>NUCLEOTIDE SEQUENCE</scope>
    <source>
        <strain evidence="1">FDA00002801</strain>
    </source>
</reference>
<comment type="caution">
    <text evidence="1">The sequence shown here is derived from an EMBL/GenBank/DDBJ whole genome shotgun (WGS) entry which is preliminary data.</text>
</comment>
<dbReference type="EMBL" id="AAHMGB010000029">
    <property type="protein sequence ID" value="EBX7852883.1"/>
    <property type="molecule type" value="Genomic_DNA"/>
</dbReference>
<evidence type="ECO:0000313" key="1">
    <source>
        <dbReference type="EMBL" id="EBX7852883.1"/>
    </source>
</evidence>
<gene>
    <name evidence="1" type="ORF">AH903_24335</name>
    <name evidence="2" type="ORF">GBS55_24100</name>
</gene>
<organism evidence="1">
    <name type="scientific">Salmonella enterica subsp. enterica serovar Havana</name>
    <dbReference type="NCBI Taxonomy" id="179997"/>
    <lineage>
        <taxon>Bacteria</taxon>
        <taxon>Pseudomonadati</taxon>
        <taxon>Pseudomonadota</taxon>
        <taxon>Gammaproteobacteria</taxon>
        <taxon>Enterobacterales</taxon>
        <taxon>Enterobacteriaceae</taxon>
        <taxon>Salmonella</taxon>
    </lineage>
</organism>
<reference evidence="2" key="1">
    <citation type="journal article" date="2018" name="Genome Biol.">
        <title>SKESA: strategic k-mer extension for scrupulous assemblies.</title>
        <authorList>
            <person name="Souvorov A."/>
            <person name="Agarwala R."/>
            <person name="Lipman D.J."/>
        </authorList>
    </citation>
    <scope>NUCLEOTIDE SEQUENCE</scope>
    <source>
        <strain evidence="2">Salmonella enterica</strain>
    </source>
</reference>
<dbReference type="Gene3D" id="1.10.530.10">
    <property type="match status" value="1"/>
</dbReference>
<dbReference type="EMBL" id="DAAFUJ010000021">
    <property type="protein sequence ID" value="HAB1608629.1"/>
    <property type="molecule type" value="Genomic_DNA"/>
</dbReference>
<dbReference type="AlphaFoldDB" id="A0A3V3CN68"/>
<evidence type="ECO:0000313" key="2">
    <source>
        <dbReference type="EMBL" id="HAB1608629.1"/>
    </source>
</evidence>
<reference evidence="2" key="3">
    <citation type="submission" date="2019-10" db="EMBL/GenBank/DDBJ databases">
        <authorList>
            <consortium name="NCBI Pathogen Detection Project"/>
        </authorList>
    </citation>
    <scope>NUCLEOTIDE SEQUENCE</scope>
    <source>
        <strain evidence="2">Salmonella enterica</strain>
    </source>
</reference>
<sequence>MTGITPYPVHATAEIQQWLNLRFKPEYAIMAAVDYGVANLASLKMAGYNIDGLNDAEKAKLIYLTHHLGLSDAIHFIKNNITEGKAKELLIAQVGDESAISKAKKNGGYMKAHRKWLIDYIDDNIKIVKYLCHEQIISDNPKDIDLTQIIEKLMSKYNE</sequence>
<name>A0A3V3CN68_SALET</name>
<protein>
    <submittedName>
        <fullName evidence="1">Uncharacterized protein</fullName>
    </submittedName>
</protein>
<proteinExistence type="predicted"/>
<accession>A0A3V3CN68</accession>